<dbReference type="GO" id="GO:0035435">
    <property type="term" value="P:phosphate ion transmembrane transport"/>
    <property type="evidence" value="ECO:0007669"/>
    <property type="project" value="InterPro"/>
</dbReference>
<proteinExistence type="inferred from homology"/>
<dbReference type="Proteomes" id="UP000295122">
    <property type="component" value="Unassembled WGS sequence"/>
</dbReference>
<evidence type="ECO:0000256" key="6">
    <source>
        <dbReference type="ARBA" id="ARBA00022592"/>
    </source>
</evidence>
<dbReference type="PIRSF" id="PIRSF002756">
    <property type="entry name" value="PstS"/>
    <property type="match status" value="1"/>
</dbReference>
<accession>A0A4R7BJA1</accession>
<gene>
    <name evidence="10" type="ORF">EV668_4901</name>
</gene>
<dbReference type="InterPro" id="IPR006311">
    <property type="entry name" value="TAT_signal"/>
</dbReference>
<organism evidence="10 11">
    <name type="scientific">Enterovirga rhinocerotis</name>
    <dbReference type="NCBI Taxonomy" id="1339210"/>
    <lineage>
        <taxon>Bacteria</taxon>
        <taxon>Pseudomonadati</taxon>
        <taxon>Pseudomonadota</taxon>
        <taxon>Alphaproteobacteria</taxon>
        <taxon>Hyphomicrobiales</taxon>
        <taxon>Methylobacteriaceae</taxon>
        <taxon>Enterovirga</taxon>
    </lineage>
</organism>
<dbReference type="InterPro" id="IPR005673">
    <property type="entry name" value="ABC_phos-bd_PstS"/>
</dbReference>
<dbReference type="AlphaFoldDB" id="A0A4R7BJA1"/>
<comment type="similarity">
    <text evidence="2 7">Belongs to the PstS family.</text>
</comment>
<feature type="signal peptide" evidence="8">
    <location>
        <begin position="1"/>
        <end position="27"/>
    </location>
</feature>
<dbReference type="PANTHER" id="PTHR42996">
    <property type="entry name" value="PHOSPHATE-BINDING PROTEIN PSTS"/>
    <property type="match status" value="1"/>
</dbReference>
<evidence type="ECO:0000259" key="9">
    <source>
        <dbReference type="Pfam" id="PF12849"/>
    </source>
</evidence>
<comment type="function">
    <text evidence="1 7">Part of the ABC transporter complex PstSACB involved in phosphate import.</text>
</comment>
<dbReference type="GO" id="GO:0043190">
    <property type="term" value="C:ATP-binding cassette (ABC) transporter complex"/>
    <property type="evidence" value="ECO:0007669"/>
    <property type="project" value="InterPro"/>
</dbReference>
<feature type="domain" description="PBP" evidence="9">
    <location>
        <begin position="22"/>
        <end position="309"/>
    </location>
</feature>
<evidence type="ECO:0000256" key="7">
    <source>
        <dbReference type="PIRNR" id="PIRNR002756"/>
    </source>
</evidence>
<keyword evidence="5 7" id="KW-0813">Transport</keyword>
<dbReference type="SUPFAM" id="SSF53850">
    <property type="entry name" value="Periplasmic binding protein-like II"/>
    <property type="match status" value="1"/>
</dbReference>
<sequence>MNKRSFLAAASAAAVTVALTFASAASAQSVTGAGASFPFPVYAKWAEAYKAETGVAVNYQSIGSGGGIRQIKARTVDFGATDAPLSGKDLDEAKLIQFPTVLGGVVPVVNIPGIKPGEIKLTGDVLADIYRGQIKKWNDPKIAALNEGVKLPDATITTVYRSDASGTTAIFSTYLSEQSAPFKSALGASTAIDWPTGQGGKGNEGVAATVKQVPNAIGYVEYAYAKQNTLSYITLQNKAGKFVAPDAASFEAAAAGADWNAAPGFGISLTSQPGDASWPITAPTFVLLPKEAKDPKKTEEVIKFFRWSLEKGGKMAADLDYVALPKKLVSEVEAKAFGQAKTN</sequence>
<dbReference type="NCBIfam" id="NF008171">
    <property type="entry name" value="PRK10918.1"/>
    <property type="match status" value="1"/>
</dbReference>
<dbReference type="Pfam" id="PF12849">
    <property type="entry name" value="PBP_like_2"/>
    <property type="match status" value="1"/>
</dbReference>
<dbReference type="PROSITE" id="PS51318">
    <property type="entry name" value="TAT"/>
    <property type="match status" value="1"/>
</dbReference>
<dbReference type="Gene3D" id="3.40.190.10">
    <property type="entry name" value="Periplasmic binding protein-like II"/>
    <property type="match status" value="2"/>
</dbReference>
<dbReference type="CDD" id="cd13565">
    <property type="entry name" value="PBP2_PstS"/>
    <property type="match status" value="1"/>
</dbReference>
<dbReference type="RefSeq" id="WP_133775124.1">
    <property type="nucleotide sequence ID" value="NZ_SNZR01000019.1"/>
</dbReference>
<evidence type="ECO:0000313" key="11">
    <source>
        <dbReference type="Proteomes" id="UP000295122"/>
    </source>
</evidence>
<keyword evidence="11" id="KW-1185">Reference proteome</keyword>
<dbReference type="InterPro" id="IPR050962">
    <property type="entry name" value="Phosphate-bind_PstS"/>
</dbReference>
<comment type="subunit">
    <text evidence="3 7">The complex is composed of two ATP-binding proteins (PstB), two transmembrane proteins (PstC and PstA) and a solute-binding protein (PstS).</text>
</comment>
<dbReference type="OrthoDB" id="9801510at2"/>
<keyword evidence="8" id="KW-0732">Signal</keyword>
<evidence type="ECO:0000256" key="8">
    <source>
        <dbReference type="SAM" id="SignalP"/>
    </source>
</evidence>
<evidence type="ECO:0000313" key="10">
    <source>
        <dbReference type="EMBL" id="TDR84542.1"/>
    </source>
</evidence>
<evidence type="ECO:0000256" key="2">
    <source>
        <dbReference type="ARBA" id="ARBA00008725"/>
    </source>
</evidence>
<dbReference type="InterPro" id="IPR024370">
    <property type="entry name" value="PBP_domain"/>
</dbReference>
<keyword evidence="6 7" id="KW-0592">Phosphate transport</keyword>
<evidence type="ECO:0000256" key="5">
    <source>
        <dbReference type="ARBA" id="ARBA00022448"/>
    </source>
</evidence>
<protein>
    <recommendedName>
        <fullName evidence="4 7">Phosphate-binding protein PstS</fullName>
    </recommendedName>
</protein>
<evidence type="ECO:0000256" key="4">
    <source>
        <dbReference type="ARBA" id="ARBA00021889"/>
    </source>
</evidence>
<dbReference type="GO" id="GO:0042301">
    <property type="term" value="F:phosphate ion binding"/>
    <property type="evidence" value="ECO:0007669"/>
    <property type="project" value="InterPro"/>
</dbReference>
<evidence type="ECO:0000256" key="1">
    <source>
        <dbReference type="ARBA" id="ARBA00002841"/>
    </source>
</evidence>
<comment type="caution">
    <text evidence="10">The sequence shown here is derived from an EMBL/GenBank/DDBJ whole genome shotgun (WGS) entry which is preliminary data.</text>
</comment>
<feature type="chain" id="PRO_5020299511" description="Phosphate-binding protein PstS" evidence="8">
    <location>
        <begin position="28"/>
        <end position="343"/>
    </location>
</feature>
<name>A0A4R7BJA1_9HYPH</name>
<dbReference type="NCBIfam" id="TIGR00975">
    <property type="entry name" value="3a0107s03"/>
    <property type="match status" value="1"/>
</dbReference>
<dbReference type="PANTHER" id="PTHR42996:SF1">
    <property type="entry name" value="PHOSPHATE-BINDING PROTEIN PSTS"/>
    <property type="match status" value="1"/>
</dbReference>
<dbReference type="EMBL" id="SNZR01000019">
    <property type="protein sequence ID" value="TDR84542.1"/>
    <property type="molecule type" value="Genomic_DNA"/>
</dbReference>
<evidence type="ECO:0000256" key="3">
    <source>
        <dbReference type="ARBA" id="ARBA00011529"/>
    </source>
</evidence>
<reference evidence="10 11" key="1">
    <citation type="submission" date="2019-03" db="EMBL/GenBank/DDBJ databases">
        <title>Genomic Encyclopedia of Type Strains, Phase IV (KMG-IV): sequencing the most valuable type-strain genomes for metagenomic binning, comparative biology and taxonomic classification.</title>
        <authorList>
            <person name="Goeker M."/>
        </authorList>
    </citation>
    <scope>NUCLEOTIDE SEQUENCE [LARGE SCALE GENOMIC DNA]</scope>
    <source>
        <strain evidence="10 11">DSM 25903</strain>
    </source>
</reference>